<keyword evidence="7 9" id="KW-0173">Coenzyme A biosynthesis</keyword>
<comment type="similarity">
    <text evidence="9">Belongs to the bacterial CoaD family.</text>
</comment>
<feature type="binding site" evidence="9">
    <location>
        <begin position="9"/>
        <end position="10"/>
    </location>
    <ligand>
        <name>ATP</name>
        <dbReference type="ChEBI" id="CHEBI:30616"/>
    </ligand>
</feature>
<feature type="binding site" evidence="9">
    <location>
        <position position="9"/>
    </location>
    <ligand>
        <name>substrate</name>
    </ligand>
</feature>
<proteinExistence type="inferred from homology"/>
<dbReference type="NCBIfam" id="TIGR00125">
    <property type="entry name" value="cyt_tran_rel"/>
    <property type="match status" value="1"/>
</dbReference>
<dbReference type="SUPFAM" id="SSF52374">
    <property type="entry name" value="Nucleotidylyl transferase"/>
    <property type="match status" value="1"/>
</dbReference>
<feature type="binding site" evidence="9">
    <location>
        <begin position="123"/>
        <end position="129"/>
    </location>
    <ligand>
        <name>ATP</name>
        <dbReference type="ChEBI" id="CHEBI:30616"/>
    </ligand>
</feature>
<evidence type="ECO:0000256" key="7">
    <source>
        <dbReference type="ARBA" id="ARBA00022993"/>
    </source>
</evidence>
<comment type="function">
    <text evidence="9">Reversibly transfers an adenylyl group from ATP to 4'-phosphopantetheine, yielding dephospho-CoA (dPCoA) and pyrophosphate.</text>
</comment>
<dbReference type="GO" id="GO:0005524">
    <property type="term" value="F:ATP binding"/>
    <property type="evidence" value="ECO:0007669"/>
    <property type="project" value="UniProtKB-KW"/>
</dbReference>
<dbReference type="Gene3D" id="3.40.50.620">
    <property type="entry name" value="HUPs"/>
    <property type="match status" value="1"/>
</dbReference>
<keyword evidence="3 9" id="KW-0548">Nucleotidyltransferase</keyword>
<dbReference type="InterPro" id="IPR004821">
    <property type="entry name" value="Cyt_trans-like"/>
</dbReference>
<dbReference type="Proteomes" id="UP000198785">
    <property type="component" value="Unassembled WGS sequence"/>
</dbReference>
<evidence type="ECO:0000259" key="10">
    <source>
        <dbReference type="Pfam" id="PF01467"/>
    </source>
</evidence>
<evidence type="ECO:0000313" key="11">
    <source>
        <dbReference type="EMBL" id="SFS51097.1"/>
    </source>
</evidence>
<dbReference type="RefSeq" id="WP_093363848.1">
    <property type="nucleotide sequence ID" value="NZ_FOZZ01000002.1"/>
</dbReference>
<dbReference type="PRINTS" id="PR01020">
    <property type="entry name" value="LPSBIOSNTHSS"/>
</dbReference>
<feature type="binding site" evidence="9">
    <location>
        <position position="41"/>
    </location>
    <ligand>
        <name>substrate</name>
    </ligand>
</feature>
<feature type="binding site" evidence="9">
    <location>
        <begin position="88"/>
        <end position="90"/>
    </location>
    <ligand>
        <name>ATP</name>
        <dbReference type="ChEBI" id="CHEBI:30616"/>
    </ligand>
</feature>
<accession>A0A1I6QF60</accession>
<feature type="binding site" evidence="9">
    <location>
        <position position="98"/>
    </location>
    <ligand>
        <name>ATP</name>
        <dbReference type="ChEBI" id="CHEBI:30616"/>
    </ligand>
</feature>
<dbReference type="HAMAP" id="MF_00151">
    <property type="entry name" value="PPAT_bact"/>
    <property type="match status" value="1"/>
</dbReference>
<dbReference type="GO" id="GO:0005737">
    <property type="term" value="C:cytoplasm"/>
    <property type="evidence" value="ECO:0007669"/>
    <property type="project" value="UniProtKB-SubCell"/>
</dbReference>
<dbReference type="GO" id="GO:0015937">
    <property type="term" value="P:coenzyme A biosynthetic process"/>
    <property type="evidence" value="ECO:0007669"/>
    <property type="project" value="UniProtKB-UniRule"/>
</dbReference>
<keyword evidence="1 9" id="KW-0963">Cytoplasm</keyword>
<dbReference type="EC" id="2.7.7.3" evidence="9"/>
<sequence>MKTAVFAGSFDPFTFAHQDLVDRGLLLFDKIIIAIGVNSTKKGLMSFEQRVNAIKELYIGKENVDIQQFTGLTVDFCRTVNALYILRGLRNTKDFEFENAIAQNNLLLAPEIETYFLMARSGQGHISSTIVRDILSHKGDVSTLVPQEVLKYIDK</sequence>
<dbReference type="AlphaFoldDB" id="A0A1I6QF60"/>
<dbReference type="UniPathway" id="UPA00241">
    <property type="reaction ID" value="UER00355"/>
</dbReference>
<dbReference type="InterPro" id="IPR014729">
    <property type="entry name" value="Rossmann-like_a/b/a_fold"/>
</dbReference>
<evidence type="ECO:0000256" key="1">
    <source>
        <dbReference type="ARBA" id="ARBA00022490"/>
    </source>
</evidence>
<dbReference type="OrthoDB" id="9806661at2"/>
<feature type="binding site" evidence="9">
    <location>
        <position position="73"/>
    </location>
    <ligand>
        <name>substrate</name>
    </ligand>
</feature>
<name>A0A1I6QF60_9SPHI</name>
<comment type="subunit">
    <text evidence="9">Homohexamer.</text>
</comment>
<comment type="subcellular location">
    <subcellularLocation>
        <location evidence="9">Cytoplasm</location>
    </subcellularLocation>
</comment>
<dbReference type="GO" id="GO:0004595">
    <property type="term" value="F:pantetheine-phosphate adenylyltransferase activity"/>
    <property type="evidence" value="ECO:0007669"/>
    <property type="project" value="UniProtKB-UniRule"/>
</dbReference>
<feature type="binding site" evidence="9">
    <location>
        <position position="87"/>
    </location>
    <ligand>
        <name>substrate</name>
    </ligand>
</feature>
<dbReference type="NCBIfam" id="TIGR01510">
    <property type="entry name" value="coaD_prev_kdtB"/>
    <property type="match status" value="1"/>
</dbReference>
<evidence type="ECO:0000256" key="8">
    <source>
        <dbReference type="ARBA" id="ARBA00029346"/>
    </source>
</evidence>
<keyword evidence="5 9" id="KW-0067">ATP-binding</keyword>
<feature type="site" description="Transition state stabilizer" evidence="9">
    <location>
        <position position="17"/>
    </location>
</feature>
<dbReference type="STRING" id="683125.SAMN05660206_102311"/>
<dbReference type="Pfam" id="PF01467">
    <property type="entry name" value="CTP_transf_like"/>
    <property type="match status" value="1"/>
</dbReference>
<evidence type="ECO:0000256" key="5">
    <source>
        <dbReference type="ARBA" id="ARBA00022840"/>
    </source>
</evidence>
<dbReference type="EMBL" id="FOZZ01000002">
    <property type="protein sequence ID" value="SFS51097.1"/>
    <property type="molecule type" value="Genomic_DNA"/>
</dbReference>
<gene>
    <name evidence="9" type="primary">coaD</name>
    <name evidence="11" type="ORF">SAMN05660206_102311</name>
</gene>
<organism evidence="11 12">
    <name type="scientific">Sphingobacterium wenxiniae</name>
    <dbReference type="NCBI Taxonomy" id="683125"/>
    <lineage>
        <taxon>Bacteria</taxon>
        <taxon>Pseudomonadati</taxon>
        <taxon>Bacteroidota</taxon>
        <taxon>Sphingobacteriia</taxon>
        <taxon>Sphingobacteriales</taxon>
        <taxon>Sphingobacteriaceae</taxon>
        <taxon>Sphingobacterium</taxon>
    </lineage>
</organism>
<comment type="catalytic activity">
    <reaction evidence="8 9">
        <text>(R)-4'-phosphopantetheine + ATP + H(+) = 3'-dephospho-CoA + diphosphate</text>
        <dbReference type="Rhea" id="RHEA:19801"/>
        <dbReference type="ChEBI" id="CHEBI:15378"/>
        <dbReference type="ChEBI" id="CHEBI:30616"/>
        <dbReference type="ChEBI" id="CHEBI:33019"/>
        <dbReference type="ChEBI" id="CHEBI:57328"/>
        <dbReference type="ChEBI" id="CHEBI:61723"/>
        <dbReference type="EC" id="2.7.7.3"/>
    </reaction>
</comment>
<evidence type="ECO:0000256" key="9">
    <source>
        <dbReference type="HAMAP-Rule" id="MF_00151"/>
    </source>
</evidence>
<evidence type="ECO:0000256" key="6">
    <source>
        <dbReference type="ARBA" id="ARBA00022842"/>
    </source>
</evidence>
<reference evidence="11 12" key="1">
    <citation type="submission" date="2016-10" db="EMBL/GenBank/DDBJ databases">
        <authorList>
            <person name="de Groot N.N."/>
        </authorList>
    </citation>
    <scope>NUCLEOTIDE SEQUENCE [LARGE SCALE GENOMIC DNA]</scope>
    <source>
        <strain evidence="11 12">DSM 22789</strain>
    </source>
</reference>
<dbReference type="PANTHER" id="PTHR21342:SF1">
    <property type="entry name" value="PHOSPHOPANTETHEINE ADENYLYLTRANSFERASE"/>
    <property type="match status" value="1"/>
</dbReference>
<dbReference type="PANTHER" id="PTHR21342">
    <property type="entry name" value="PHOSPHOPANTETHEINE ADENYLYLTRANSFERASE"/>
    <property type="match status" value="1"/>
</dbReference>
<evidence type="ECO:0000313" key="12">
    <source>
        <dbReference type="Proteomes" id="UP000198785"/>
    </source>
</evidence>
<keyword evidence="4 9" id="KW-0547">Nucleotide-binding</keyword>
<evidence type="ECO:0000256" key="3">
    <source>
        <dbReference type="ARBA" id="ARBA00022695"/>
    </source>
</evidence>
<protein>
    <recommendedName>
        <fullName evidence="9">Phosphopantetheine adenylyltransferase</fullName>
        <ecNumber evidence="9">2.7.7.3</ecNumber>
    </recommendedName>
    <alternativeName>
        <fullName evidence="9">Dephospho-CoA pyrophosphorylase</fullName>
    </alternativeName>
    <alternativeName>
        <fullName evidence="9">Pantetheine-phosphate adenylyltransferase</fullName>
        <shortName evidence="9">PPAT</shortName>
    </alternativeName>
</protein>
<keyword evidence="2 9" id="KW-0808">Transferase</keyword>
<comment type="cofactor">
    <cofactor evidence="9">
        <name>Mg(2+)</name>
        <dbReference type="ChEBI" id="CHEBI:18420"/>
    </cofactor>
</comment>
<feature type="binding site" evidence="9">
    <location>
        <position position="17"/>
    </location>
    <ligand>
        <name>ATP</name>
        <dbReference type="ChEBI" id="CHEBI:30616"/>
    </ligand>
</feature>
<feature type="domain" description="Cytidyltransferase-like" evidence="10">
    <location>
        <begin position="5"/>
        <end position="133"/>
    </location>
</feature>
<evidence type="ECO:0000256" key="4">
    <source>
        <dbReference type="ARBA" id="ARBA00022741"/>
    </source>
</evidence>
<keyword evidence="6 9" id="KW-0460">Magnesium</keyword>
<comment type="pathway">
    <text evidence="9">Cofactor biosynthesis; coenzyme A biosynthesis; CoA from (R)-pantothenate: step 4/5.</text>
</comment>
<dbReference type="InterPro" id="IPR001980">
    <property type="entry name" value="PPAT"/>
</dbReference>
<evidence type="ECO:0000256" key="2">
    <source>
        <dbReference type="ARBA" id="ARBA00022679"/>
    </source>
</evidence>
<keyword evidence="12" id="KW-1185">Reference proteome</keyword>